<evidence type="ECO:0000259" key="6">
    <source>
        <dbReference type="PROSITE" id="PS50949"/>
    </source>
</evidence>
<dbReference type="SMART" id="SM00345">
    <property type="entry name" value="HTH_GNTR"/>
    <property type="match status" value="1"/>
</dbReference>
<evidence type="ECO:0000256" key="4">
    <source>
        <dbReference type="ARBA" id="ARBA00023125"/>
    </source>
</evidence>
<dbReference type="Gene3D" id="3.90.1150.10">
    <property type="entry name" value="Aspartate Aminotransferase, domain 1"/>
    <property type="match status" value="1"/>
</dbReference>
<geneLocation type="plasmid" evidence="7 8">
    <name>pSkuCCBAU71714b</name>
</geneLocation>
<dbReference type="PROSITE" id="PS50949">
    <property type="entry name" value="HTH_GNTR"/>
    <property type="match status" value="1"/>
</dbReference>
<dbReference type="CDD" id="cd00609">
    <property type="entry name" value="AAT_like"/>
    <property type="match status" value="1"/>
</dbReference>
<dbReference type="EMBL" id="CP120364">
    <property type="protein sequence ID" value="WHS90875.1"/>
    <property type="molecule type" value="Genomic_DNA"/>
</dbReference>
<dbReference type="Proteomes" id="UP001233264">
    <property type="component" value="Plasmid pSkuCCBAU71714b"/>
</dbReference>
<feature type="domain" description="HTH gntR-type" evidence="6">
    <location>
        <begin position="18"/>
        <end position="86"/>
    </location>
</feature>
<evidence type="ECO:0000313" key="8">
    <source>
        <dbReference type="Proteomes" id="UP001233264"/>
    </source>
</evidence>
<dbReference type="InterPro" id="IPR036390">
    <property type="entry name" value="WH_DNA-bd_sf"/>
</dbReference>
<dbReference type="Gene3D" id="1.10.10.10">
    <property type="entry name" value="Winged helix-like DNA-binding domain superfamily/Winged helix DNA-binding domain"/>
    <property type="match status" value="1"/>
</dbReference>
<evidence type="ECO:0000256" key="2">
    <source>
        <dbReference type="ARBA" id="ARBA00022898"/>
    </source>
</evidence>
<dbReference type="Gene3D" id="3.40.640.10">
    <property type="entry name" value="Type I PLP-dependent aspartate aminotransferase-like (Major domain)"/>
    <property type="match status" value="1"/>
</dbReference>
<dbReference type="SUPFAM" id="SSF46785">
    <property type="entry name" value="Winged helix' DNA-binding domain"/>
    <property type="match status" value="1"/>
</dbReference>
<evidence type="ECO:0000313" key="7">
    <source>
        <dbReference type="EMBL" id="WHS90875.1"/>
    </source>
</evidence>
<organism evidence="7 8">
    <name type="scientific">Sinorhizobium kummerowiae</name>
    <dbReference type="NCBI Taxonomy" id="158892"/>
    <lineage>
        <taxon>Bacteria</taxon>
        <taxon>Pseudomonadati</taxon>
        <taxon>Pseudomonadota</taxon>
        <taxon>Alphaproteobacteria</taxon>
        <taxon>Hyphomicrobiales</taxon>
        <taxon>Rhizobiaceae</taxon>
        <taxon>Sinorhizobium/Ensifer group</taxon>
        <taxon>Sinorhizobium</taxon>
    </lineage>
</organism>
<keyword evidence="4" id="KW-0238">DNA-binding</keyword>
<dbReference type="PANTHER" id="PTHR46577:SF2">
    <property type="entry name" value="TRANSCRIPTIONAL REGULATORY PROTEIN"/>
    <property type="match status" value="1"/>
</dbReference>
<keyword evidence="7" id="KW-0032">Aminotransferase</keyword>
<dbReference type="GO" id="GO:0008483">
    <property type="term" value="F:transaminase activity"/>
    <property type="evidence" value="ECO:0007669"/>
    <property type="project" value="UniProtKB-KW"/>
</dbReference>
<name>A0ABY8SZL3_9HYPH</name>
<keyword evidence="2" id="KW-0663">Pyridoxal phosphate</keyword>
<protein>
    <submittedName>
        <fullName evidence="7">PLP-dependent aminotransferase family protein</fullName>
    </submittedName>
</protein>
<evidence type="ECO:0000256" key="3">
    <source>
        <dbReference type="ARBA" id="ARBA00023015"/>
    </source>
</evidence>
<gene>
    <name evidence="7" type="ORF">PZL22_000817</name>
</gene>
<keyword evidence="8" id="KW-1185">Reference proteome</keyword>
<dbReference type="InterPro" id="IPR000524">
    <property type="entry name" value="Tscrpt_reg_HTH_GntR"/>
</dbReference>
<dbReference type="SUPFAM" id="SSF53383">
    <property type="entry name" value="PLP-dependent transferases"/>
    <property type="match status" value="1"/>
</dbReference>
<dbReference type="Pfam" id="PF00392">
    <property type="entry name" value="GntR"/>
    <property type="match status" value="1"/>
</dbReference>
<dbReference type="InterPro" id="IPR004839">
    <property type="entry name" value="Aminotransferase_I/II_large"/>
</dbReference>
<accession>A0ABY8SZL3</accession>
<dbReference type="InterPro" id="IPR015422">
    <property type="entry name" value="PyrdxlP-dep_Trfase_small"/>
</dbReference>
<sequence>MEKEPVRMQLKATSAAGESLIARVMGTVKHRIAARSLTPGARLPSIRSFALAMKVSKSTVVEAYERLQAEGVIRSRPGSGFFVAAPLAPLTLAEIGPRVDRAVDPLWISRQALEPGEGVLRPGCGWLPPHWMPEEGLRRALRGIARGAAATLVDYGAPLGLLPLRQLLARRVAQHGIEASPDQILLTESGTQAIDLLCRFLLKPGDAVLVDDPCYFNFHALLRAHQARIFGVPYTPSGPDIGRFAEALAEHKPRLYITNSALHNPTGAMLSPLVGHRLLKLAEQAGLTIIEDDIFADFEETPAPRLAAFDGLERVVHIGSFSKTLSAAVRCGFIVAPRDWVEALTDLKIATCFGAAGFSSELVLTLLKNGSYRKHMETVRQRLAGAMAETAQRLARIGITPWIEPQAGMFLWCRLPDGIDAARLARQALARGIVLAPGNVFSHAQTASGFLRFNVAQSEDERLFRELAALTAAA</sequence>
<dbReference type="Pfam" id="PF00155">
    <property type="entry name" value="Aminotran_1_2"/>
    <property type="match status" value="1"/>
</dbReference>
<dbReference type="InterPro" id="IPR036388">
    <property type="entry name" value="WH-like_DNA-bd_sf"/>
</dbReference>
<evidence type="ECO:0000256" key="1">
    <source>
        <dbReference type="ARBA" id="ARBA00005384"/>
    </source>
</evidence>
<keyword evidence="3" id="KW-0805">Transcription regulation</keyword>
<reference evidence="7 8" key="1">
    <citation type="submission" date="2023-03" db="EMBL/GenBank/DDBJ databases">
        <authorList>
            <person name="Menendez E."/>
            <person name="Kaur S."/>
            <person name="Flores-Felix J.D."/>
            <person name="diCenzo G.C."/>
            <person name="Peix A."/>
            <person name="Velazquez E."/>
        </authorList>
    </citation>
    <scope>NUCLEOTIDE SEQUENCE [LARGE SCALE GENOMIC DNA]</scope>
    <source>
        <strain evidence="7 8">CCBAU 71714</strain>
        <plasmid evidence="7 8">pSkuCCBAU71714b</plasmid>
    </source>
</reference>
<dbReference type="InterPro" id="IPR015421">
    <property type="entry name" value="PyrdxlP-dep_Trfase_major"/>
</dbReference>
<evidence type="ECO:0000256" key="5">
    <source>
        <dbReference type="ARBA" id="ARBA00023163"/>
    </source>
</evidence>
<dbReference type="InterPro" id="IPR051446">
    <property type="entry name" value="HTH_trans_reg/aminotransferase"/>
</dbReference>
<keyword evidence="7" id="KW-0808">Transferase</keyword>
<comment type="similarity">
    <text evidence="1">In the C-terminal section; belongs to the class-I pyridoxal-phosphate-dependent aminotransferase family.</text>
</comment>
<dbReference type="CDD" id="cd07377">
    <property type="entry name" value="WHTH_GntR"/>
    <property type="match status" value="1"/>
</dbReference>
<keyword evidence="5" id="KW-0804">Transcription</keyword>
<keyword evidence="7" id="KW-0614">Plasmid</keyword>
<dbReference type="InterPro" id="IPR015424">
    <property type="entry name" value="PyrdxlP-dep_Trfase"/>
</dbReference>
<dbReference type="RefSeq" id="WP_284718165.1">
    <property type="nucleotide sequence ID" value="NZ_CP120364.1"/>
</dbReference>
<proteinExistence type="inferred from homology"/>
<dbReference type="PANTHER" id="PTHR46577">
    <property type="entry name" value="HTH-TYPE TRANSCRIPTIONAL REGULATORY PROTEIN GABR"/>
    <property type="match status" value="1"/>
</dbReference>